<name>A0A1H0MHZ4_9SPHI</name>
<dbReference type="PANTHER" id="PTHR11138:SF5">
    <property type="entry name" value="METHIONYL-TRNA FORMYLTRANSFERASE, MITOCHONDRIAL"/>
    <property type="match status" value="1"/>
</dbReference>
<dbReference type="OrthoDB" id="1092294at2"/>
<reference evidence="4" key="1">
    <citation type="submission" date="2016-10" db="EMBL/GenBank/DDBJ databases">
        <authorList>
            <person name="Varghese N."/>
            <person name="Submissions S."/>
        </authorList>
    </citation>
    <scope>NUCLEOTIDE SEQUENCE [LARGE SCALE GENOMIC DNA]</scope>
    <source>
        <strain evidence="4">DSM 19110</strain>
    </source>
</reference>
<dbReference type="PANTHER" id="PTHR11138">
    <property type="entry name" value="METHIONYL-TRNA FORMYLTRANSFERASE"/>
    <property type="match status" value="1"/>
</dbReference>
<dbReference type="GO" id="GO:0005829">
    <property type="term" value="C:cytosol"/>
    <property type="evidence" value="ECO:0007669"/>
    <property type="project" value="TreeGrafter"/>
</dbReference>
<dbReference type="RefSeq" id="WP_083362187.1">
    <property type="nucleotide sequence ID" value="NZ_FNGY01000024.1"/>
</dbReference>
<evidence type="ECO:0000313" key="4">
    <source>
        <dbReference type="Proteomes" id="UP000183200"/>
    </source>
</evidence>
<keyword evidence="3" id="KW-0808">Transferase</keyword>
<dbReference type="InterPro" id="IPR005793">
    <property type="entry name" value="Formyl_trans_C"/>
</dbReference>
<dbReference type="SUPFAM" id="SSF53328">
    <property type="entry name" value="Formyltransferase"/>
    <property type="match status" value="1"/>
</dbReference>
<feature type="domain" description="Formyl transferase N-terminal" evidence="1">
    <location>
        <begin position="41"/>
        <end position="166"/>
    </location>
</feature>
<evidence type="ECO:0000259" key="2">
    <source>
        <dbReference type="Pfam" id="PF02911"/>
    </source>
</evidence>
<protein>
    <submittedName>
        <fullName evidence="3">Methionyl-tRNA formyltransferase</fullName>
    </submittedName>
</protein>
<dbReference type="EMBL" id="FNGY01000024">
    <property type="protein sequence ID" value="SDO79981.1"/>
    <property type="molecule type" value="Genomic_DNA"/>
</dbReference>
<dbReference type="InterPro" id="IPR036477">
    <property type="entry name" value="Formyl_transf_N_sf"/>
</dbReference>
<proteinExistence type="predicted"/>
<dbReference type="Pfam" id="PF00551">
    <property type="entry name" value="Formyl_trans_N"/>
    <property type="match status" value="1"/>
</dbReference>
<feature type="domain" description="Formyl transferase C-terminal" evidence="2">
    <location>
        <begin position="203"/>
        <end position="287"/>
    </location>
</feature>
<keyword evidence="4" id="KW-1185">Reference proteome</keyword>
<dbReference type="SUPFAM" id="SSF50486">
    <property type="entry name" value="FMT C-terminal domain-like"/>
    <property type="match status" value="1"/>
</dbReference>
<evidence type="ECO:0000259" key="1">
    <source>
        <dbReference type="Pfam" id="PF00551"/>
    </source>
</evidence>
<dbReference type="Gene3D" id="3.40.50.12230">
    <property type="match status" value="1"/>
</dbReference>
<dbReference type="InterPro" id="IPR002376">
    <property type="entry name" value="Formyl_transf_N"/>
</dbReference>
<dbReference type="Proteomes" id="UP000183200">
    <property type="component" value="Unassembled WGS sequence"/>
</dbReference>
<gene>
    <name evidence="3" type="ORF">SAMN05421820_1242</name>
</gene>
<dbReference type="Pfam" id="PF02911">
    <property type="entry name" value="Formyl_trans_C"/>
    <property type="match status" value="1"/>
</dbReference>
<accession>A0A1H0MHZ4</accession>
<dbReference type="GO" id="GO:0004479">
    <property type="term" value="F:methionyl-tRNA formyltransferase activity"/>
    <property type="evidence" value="ECO:0007669"/>
    <property type="project" value="TreeGrafter"/>
</dbReference>
<dbReference type="InterPro" id="IPR011034">
    <property type="entry name" value="Formyl_transferase-like_C_sf"/>
</dbReference>
<organism evidence="3 4">
    <name type="scientific">Pedobacter steynii</name>
    <dbReference type="NCBI Taxonomy" id="430522"/>
    <lineage>
        <taxon>Bacteria</taxon>
        <taxon>Pseudomonadati</taxon>
        <taxon>Bacteroidota</taxon>
        <taxon>Sphingobacteriia</taxon>
        <taxon>Sphingobacteriales</taxon>
        <taxon>Sphingobacteriaceae</taxon>
        <taxon>Pedobacter</taxon>
    </lineage>
</organism>
<dbReference type="AlphaFoldDB" id="A0A1H0MHZ4"/>
<evidence type="ECO:0000313" key="3">
    <source>
        <dbReference type="EMBL" id="SDO79981.1"/>
    </source>
</evidence>
<sequence>MKIIIFTSSSLFVKTVSGLTSHCEIAGIVIPEDFNYDLTGTIHYAETNKIPLLRVNKTDLQNLGNLASWMSGLHANAALVMTFPFKIPEHILTIPEKGIFNVHFSKLPAYKGSAPLFWQLKNGEPQSCLTVHQMTAQLDEGPVVFSQDMPLMAGENYGIAKARLTHLLTQNLGKITQAIAANQQHQSTETAKESFFTSPELDDLTIKWNQQTAQEIENLVNAANPLYNGAITSMNGQQFRILEVSLVTGEFTPGATLPGTVFHVDPHHGPMVLTTDQKLLLINIIETPEGVFSGKKICAMGLKAGDHFLNLN</sequence>